<name>D7DM12_METV0</name>
<dbReference type="eggNOG" id="ENOG502Z9BF">
    <property type="taxonomic scope" value="Bacteria"/>
</dbReference>
<sequence length="444" mass="49991">MHSSHKLDLVNISQGVKDEIQDSGTDTPARAAVDGSDPELGLDTAPSNTVSNKYNNTEYIQPLRFGIDSLYVSFAGELHSDQQATLDKLKKYAQSDDLYAQSLAQLEINEHLFEVKDKGTGMFPYVLDDNCFRIQLSRNTAKSMPMAYVKISSEYLTHKTVADVMTDLNSVLEQLGNIQSQAKVSRIDMFVDFASNENMDSWHRDAWVTRSEKINQYSVKGNFSGWSIGMGSGMSARLYNKTLEILTSNKQYLEPLWKQAGWDGVTPVWRLEFEIKRDVLVQFYTQELSVCLSNLNGLWAYATTEWLKLTIPSESDSNRSRWPIHPLWGYLSSIDFETSGGALSREFTAQRVPSSKSLFIFGFSAISSYMAIEGIVDYEQGIKAYAKGLYEHLNSRAAGKGSTFEEYVEDHVALKGKRFNTIANKAQHSYEALKEAYRKASDGE</sequence>
<keyword evidence="3" id="KW-1185">Reference proteome</keyword>
<feature type="region of interest" description="Disordered" evidence="1">
    <location>
        <begin position="19"/>
        <end position="53"/>
    </location>
</feature>
<protein>
    <recommendedName>
        <fullName evidence="4">Replication initiation factor</fullName>
    </recommendedName>
</protein>
<accession>D7DM12</accession>
<reference evidence="2 3" key="2">
    <citation type="journal article" date="2011" name="J. Bacteriol.">
        <title>Genomes of three methylotrophs from a single niche uncover genetic and metabolic divergence of Methylophilaceae.</title>
        <authorList>
            <person name="Lapidus A."/>
            <person name="Clum A."/>
            <person name="Labutti K."/>
            <person name="Kaluzhnaya M.G."/>
            <person name="Lim S."/>
            <person name="Beck D.A."/>
            <person name="Glavina Del Rio T."/>
            <person name="Nolan M."/>
            <person name="Mavromatis K."/>
            <person name="Huntemann M."/>
            <person name="Lucas S."/>
            <person name="Lidstrom M.E."/>
            <person name="Ivanova N."/>
            <person name="Chistoserdova L."/>
        </authorList>
    </citation>
    <scope>NUCLEOTIDE SEQUENCE [LARGE SCALE GENOMIC DNA]</scope>
    <source>
        <strain evidence="2 3">301</strain>
    </source>
</reference>
<dbReference type="HOGENOM" id="CLU_594246_0_0_4"/>
<dbReference type="EMBL" id="CP002056">
    <property type="protein sequence ID" value="ADI30706.1"/>
    <property type="molecule type" value="Genomic_DNA"/>
</dbReference>
<gene>
    <name evidence="2" type="ordered locus">M301_2343</name>
</gene>
<dbReference type="KEGG" id="meh:M301_2343"/>
<dbReference type="AlphaFoldDB" id="D7DM12"/>
<dbReference type="OrthoDB" id="5396022at2"/>
<evidence type="ECO:0000313" key="2">
    <source>
        <dbReference type="EMBL" id="ADI30706.1"/>
    </source>
</evidence>
<dbReference type="Proteomes" id="UP000000383">
    <property type="component" value="Chromosome"/>
</dbReference>
<evidence type="ECO:0008006" key="4">
    <source>
        <dbReference type="Google" id="ProtNLM"/>
    </source>
</evidence>
<organism evidence="2 3">
    <name type="scientific">Methylotenera versatilis (strain 301)</name>
    <dbReference type="NCBI Taxonomy" id="666681"/>
    <lineage>
        <taxon>Bacteria</taxon>
        <taxon>Pseudomonadati</taxon>
        <taxon>Pseudomonadota</taxon>
        <taxon>Betaproteobacteria</taxon>
        <taxon>Nitrosomonadales</taxon>
        <taxon>Methylophilaceae</taxon>
        <taxon>Methylotenera</taxon>
    </lineage>
</organism>
<dbReference type="STRING" id="666681.M301_2343"/>
<evidence type="ECO:0000313" key="3">
    <source>
        <dbReference type="Proteomes" id="UP000000383"/>
    </source>
</evidence>
<dbReference type="RefSeq" id="WP_013149014.1">
    <property type="nucleotide sequence ID" value="NC_014207.1"/>
</dbReference>
<reference evidence="3" key="1">
    <citation type="submission" date="2010-05" db="EMBL/GenBank/DDBJ databases">
        <title>Complete sequence of Methylotenera sp. 301.</title>
        <authorList>
            <person name="Lucas S."/>
            <person name="Copeland A."/>
            <person name="Lapidus A."/>
            <person name="Cheng J.-F."/>
            <person name="Bruce D."/>
            <person name="Goodwin L."/>
            <person name="Pitluck S."/>
            <person name="Clum A."/>
            <person name="Land M."/>
            <person name="Hauser L."/>
            <person name="Kyrpides N."/>
            <person name="Ivanova N."/>
            <person name="Chistoservova L."/>
            <person name="Kalyuzhnaya M."/>
            <person name="Woyke T."/>
        </authorList>
    </citation>
    <scope>NUCLEOTIDE SEQUENCE [LARGE SCALE GENOMIC DNA]</scope>
    <source>
        <strain evidence="3">301</strain>
    </source>
</reference>
<evidence type="ECO:0000256" key="1">
    <source>
        <dbReference type="SAM" id="MobiDB-lite"/>
    </source>
</evidence>
<proteinExistence type="predicted"/>